<dbReference type="Pfam" id="PF00736">
    <property type="entry name" value="EF1_GNE"/>
    <property type="match status" value="1"/>
</dbReference>
<keyword evidence="3 7" id="KW-0251">Elongation factor</keyword>
<evidence type="ECO:0000313" key="11">
    <source>
        <dbReference type="EMBL" id="JAV48192.1"/>
    </source>
</evidence>
<accession>A0A1W7RAM4</accession>
<dbReference type="Gene3D" id="1.20.1050.130">
    <property type="match status" value="1"/>
</dbReference>
<dbReference type="EMBL" id="GFAH01000197">
    <property type="protein sequence ID" value="JAV48192.1"/>
    <property type="molecule type" value="Transcribed_RNA"/>
</dbReference>
<dbReference type="SUPFAM" id="SSF54984">
    <property type="entry name" value="eEF-1beta-like"/>
    <property type="match status" value="1"/>
</dbReference>
<dbReference type="GO" id="GO:0003746">
    <property type="term" value="F:translation elongation factor activity"/>
    <property type="evidence" value="ECO:0007669"/>
    <property type="project" value="UniProtKB-KW"/>
</dbReference>
<evidence type="ECO:0000256" key="8">
    <source>
        <dbReference type="SAM" id="MobiDB-lite"/>
    </source>
</evidence>
<evidence type="ECO:0000259" key="10">
    <source>
        <dbReference type="SMART" id="SM01182"/>
    </source>
</evidence>
<dbReference type="GO" id="GO:0005853">
    <property type="term" value="C:eukaryotic translation elongation factor 1 complex"/>
    <property type="evidence" value="ECO:0007669"/>
    <property type="project" value="InterPro"/>
</dbReference>
<dbReference type="SUPFAM" id="SSF47616">
    <property type="entry name" value="GST C-terminal domain-like"/>
    <property type="match status" value="1"/>
</dbReference>
<comment type="subunit">
    <text evidence="6">EF-1 is composed of 4 subunits: alpha, beta (alpha subunit of the eEF1B subcomplex), delta (beta subunit of the eEF1B subcomplex), and gamma (gamma subunit of the eEF1B subcomplex). Interacts with elongation factor EEF1A1.</text>
</comment>
<dbReference type="InterPro" id="IPR036282">
    <property type="entry name" value="Glutathione-S-Trfase_C_sf"/>
</dbReference>
<evidence type="ECO:0000256" key="5">
    <source>
        <dbReference type="ARBA" id="ARBA00093309"/>
    </source>
</evidence>
<evidence type="ECO:0000256" key="2">
    <source>
        <dbReference type="ARBA" id="ARBA00017600"/>
    </source>
</evidence>
<evidence type="ECO:0000259" key="9">
    <source>
        <dbReference type="SMART" id="SM00888"/>
    </source>
</evidence>
<dbReference type="PANTHER" id="PTHR11595">
    <property type="entry name" value="EF-HAND AND COILED-COIL DOMAIN-CONTAINING FAMILY MEMBER"/>
    <property type="match status" value="1"/>
</dbReference>
<dbReference type="PROSITE" id="PS00825">
    <property type="entry name" value="EF1BD_2"/>
    <property type="match status" value="1"/>
</dbReference>
<dbReference type="GO" id="GO:0005085">
    <property type="term" value="F:guanyl-nucleotide exchange factor activity"/>
    <property type="evidence" value="ECO:0007669"/>
    <property type="project" value="TreeGrafter"/>
</dbReference>
<dbReference type="FunFam" id="1.20.1050.130:FF:000001">
    <property type="entry name" value="Putative Elongation factor 1-beta"/>
    <property type="match status" value="1"/>
</dbReference>
<dbReference type="GO" id="GO:0005829">
    <property type="term" value="C:cytosol"/>
    <property type="evidence" value="ECO:0007669"/>
    <property type="project" value="TreeGrafter"/>
</dbReference>
<name>A0A1W7RAM4_9SCOR</name>
<dbReference type="InterPro" id="IPR049720">
    <property type="entry name" value="EF1B_bsu/dsu"/>
</dbReference>
<comment type="similarity">
    <text evidence="1 7">Belongs to the EF-1-beta/EF-1-delta family.</text>
</comment>
<dbReference type="InterPro" id="IPR036219">
    <property type="entry name" value="eEF-1beta-like_sf"/>
</dbReference>
<evidence type="ECO:0000256" key="7">
    <source>
        <dbReference type="RuleBase" id="RU003791"/>
    </source>
</evidence>
<organism evidence="11">
    <name type="scientific">Hadrurus spadix</name>
    <dbReference type="NCBI Taxonomy" id="141984"/>
    <lineage>
        <taxon>Eukaryota</taxon>
        <taxon>Metazoa</taxon>
        <taxon>Ecdysozoa</taxon>
        <taxon>Arthropoda</taxon>
        <taxon>Chelicerata</taxon>
        <taxon>Arachnida</taxon>
        <taxon>Scorpiones</taxon>
        <taxon>Iurida</taxon>
        <taxon>Iuroidea</taxon>
        <taxon>Hadrurus</taxon>
    </lineage>
</organism>
<dbReference type="FunFam" id="3.30.70.60:FF:000001">
    <property type="entry name" value="Elongation factor 1-beta 1 like"/>
    <property type="match status" value="1"/>
</dbReference>
<evidence type="ECO:0000256" key="6">
    <source>
        <dbReference type="ARBA" id="ARBA00093529"/>
    </source>
</evidence>
<reference evidence="11" key="1">
    <citation type="submission" date="2016-11" db="EMBL/GenBank/DDBJ databases">
        <title>Venom-gland transcriptomics and venom proteomics of the black-back scorpion (Hadrurus spadix) reveal detectability challenges and an unexplored realm of animal toxin diversity.</title>
        <authorList>
            <person name="Rokyta D.R."/>
            <person name="Ward M.J."/>
        </authorList>
    </citation>
    <scope>NUCLEOTIDE SEQUENCE</scope>
    <source>
        <tissue evidence="11">Venom gland</tissue>
    </source>
</reference>
<dbReference type="InterPro" id="IPR014717">
    <property type="entry name" value="Transl_elong_EF1B/ribsomal_bS6"/>
</dbReference>
<dbReference type="SMART" id="SM00888">
    <property type="entry name" value="EF1_GNE"/>
    <property type="match status" value="1"/>
</dbReference>
<dbReference type="CDD" id="cd10308">
    <property type="entry name" value="GST_C_eEF1b_like"/>
    <property type="match status" value="1"/>
</dbReference>
<dbReference type="SMART" id="SM01182">
    <property type="entry name" value="EF-1_beta_acid"/>
    <property type="match status" value="1"/>
</dbReference>
<evidence type="ECO:0000256" key="3">
    <source>
        <dbReference type="ARBA" id="ARBA00022768"/>
    </source>
</evidence>
<dbReference type="AlphaFoldDB" id="A0A1W7RAM4"/>
<dbReference type="PROSITE" id="PS00824">
    <property type="entry name" value="EF1BD_1"/>
    <property type="match status" value="1"/>
</dbReference>
<feature type="compositionally biased region" description="Acidic residues" evidence="8">
    <location>
        <begin position="93"/>
        <end position="108"/>
    </location>
</feature>
<evidence type="ECO:0000256" key="4">
    <source>
        <dbReference type="ARBA" id="ARBA00022917"/>
    </source>
</evidence>
<dbReference type="Gene3D" id="3.30.70.60">
    <property type="match status" value="1"/>
</dbReference>
<protein>
    <recommendedName>
        <fullName evidence="2">Elongation factor 1-beta</fullName>
    </recommendedName>
</protein>
<dbReference type="InterPro" id="IPR018940">
    <property type="entry name" value="EF-1_beta_acid_region_euk"/>
</dbReference>
<dbReference type="CDD" id="cd00292">
    <property type="entry name" value="EF1B"/>
    <property type="match status" value="1"/>
</dbReference>
<sequence length="222" mass="24679">MKLGDMKTEDAIKNLNDHLADKSYIEGYQPSQSDTVVYEALSGAPSSSFPHALRWYNHIKSYGSDKSSFPGVKKDISAFGITAGGGGDNKGAEDDDDDLDLFGSDDEQDEEAEKLRQTRLDQYAAKKAKKPGVIAKSSVVLDVKPWDDETDMKEMERLVRTIETDGLKWGASKLMPLAYGIHKLQIMCVVEDEKVSVDWLQEEIESFSDFVQSVDVAAFQKI</sequence>
<dbReference type="InterPro" id="IPR001326">
    <property type="entry name" value="Transl_elong_EF1B_B/D_CS"/>
</dbReference>
<dbReference type="Pfam" id="PF10587">
    <property type="entry name" value="EF-1_beta_acid"/>
    <property type="match status" value="1"/>
</dbReference>
<evidence type="ECO:0000256" key="1">
    <source>
        <dbReference type="ARBA" id="ARBA00007411"/>
    </source>
</evidence>
<feature type="domain" description="Translation elongation factor EF1B beta/delta subunit guanine nucleotide exchange" evidence="9">
    <location>
        <begin position="136"/>
        <end position="222"/>
    </location>
</feature>
<proteinExistence type="inferred from homology"/>
<feature type="region of interest" description="Disordered" evidence="8">
    <location>
        <begin position="83"/>
        <end position="108"/>
    </location>
</feature>
<dbReference type="InterPro" id="IPR014038">
    <property type="entry name" value="EF1B_bsu/dsu_GNE"/>
</dbReference>
<keyword evidence="4 7" id="KW-0648">Protein biosynthesis</keyword>
<dbReference type="PANTHER" id="PTHR11595:SF21">
    <property type="entry name" value="ELONGATION FACTOR 1-BETA"/>
    <property type="match status" value="1"/>
</dbReference>
<comment type="function">
    <text evidence="5">Catalytic subunit of the guanine nucleotide exchange factor (GEF) (eEF1B subcomplex) of the eukaryotic elongation factor 1 complex (eEF1). Stimulates the exchange of GDP for GTP on elongation factor 1A (eEF1A), probably by displacing GDP from the nucleotide binding pocket in eEF1A.</text>
</comment>
<feature type="domain" description="Elongation factor 1 beta central acidic region eukaryote" evidence="10">
    <location>
        <begin position="101"/>
        <end position="127"/>
    </location>
</feature>